<reference evidence="2" key="1">
    <citation type="journal article" date="2023" name="Mol. Phylogenet. Evol.">
        <title>Genome-scale phylogeny and comparative genomics of the fungal order Sordariales.</title>
        <authorList>
            <person name="Hensen N."/>
            <person name="Bonometti L."/>
            <person name="Westerberg I."/>
            <person name="Brannstrom I.O."/>
            <person name="Guillou S."/>
            <person name="Cros-Aarteil S."/>
            <person name="Calhoun S."/>
            <person name="Haridas S."/>
            <person name="Kuo A."/>
            <person name="Mondo S."/>
            <person name="Pangilinan J."/>
            <person name="Riley R."/>
            <person name="LaButti K."/>
            <person name="Andreopoulos B."/>
            <person name="Lipzen A."/>
            <person name="Chen C."/>
            <person name="Yan M."/>
            <person name="Daum C."/>
            <person name="Ng V."/>
            <person name="Clum A."/>
            <person name="Steindorff A."/>
            <person name="Ohm R.A."/>
            <person name="Martin F."/>
            <person name="Silar P."/>
            <person name="Natvig D.O."/>
            <person name="Lalanne C."/>
            <person name="Gautier V."/>
            <person name="Ament-Velasquez S.L."/>
            <person name="Kruys A."/>
            <person name="Hutchinson M.I."/>
            <person name="Powell A.J."/>
            <person name="Barry K."/>
            <person name="Miller A.N."/>
            <person name="Grigoriev I.V."/>
            <person name="Debuchy R."/>
            <person name="Gladieux P."/>
            <person name="Hiltunen Thoren M."/>
            <person name="Johannesson H."/>
        </authorList>
    </citation>
    <scope>NUCLEOTIDE SEQUENCE</scope>
    <source>
        <strain evidence="2">PSN243</strain>
    </source>
</reference>
<dbReference type="Proteomes" id="UP001321760">
    <property type="component" value="Unassembled WGS sequence"/>
</dbReference>
<keyword evidence="1" id="KW-0732">Signal</keyword>
<dbReference type="AlphaFoldDB" id="A0AAV9GR03"/>
<organism evidence="2 3">
    <name type="scientific">Podospora aff. communis PSN243</name>
    <dbReference type="NCBI Taxonomy" id="3040156"/>
    <lineage>
        <taxon>Eukaryota</taxon>
        <taxon>Fungi</taxon>
        <taxon>Dikarya</taxon>
        <taxon>Ascomycota</taxon>
        <taxon>Pezizomycotina</taxon>
        <taxon>Sordariomycetes</taxon>
        <taxon>Sordariomycetidae</taxon>
        <taxon>Sordariales</taxon>
        <taxon>Podosporaceae</taxon>
        <taxon>Podospora</taxon>
    </lineage>
</organism>
<evidence type="ECO:0000313" key="3">
    <source>
        <dbReference type="Proteomes" id="UP001321760"/>
    </source>
</evidence>
<comment type="caution">
    <text evidence="2">The sequence shown here is derived from an EMBL/GenBank/DDBJ whole genome shotgun (WGS) entry which is preliminary data.</text>
</comment>
<feature type="signal peptide" evidence="1">
    <location>
        <begin position="1"/>
        <end position="20"/>
    </location>
</feature>
<name>A0AAV9GR03_9PEZI</name>
<sequence>MHRSTPLLLALSALSRLAAAQSSTIVNVIQPLGADDGMYGSVIAVESDLTTVALHCPSTETQTMGDRTYSDPCAELYSATAFIGAKTFSQAQSYSAVEEAGSVTHRVVLGCVIGTKDATCSGTMSQFGVIAMGSTTSTVSTQEVVTTTVEDWSKEASPLTITGGLEKLSAPQATGTGAGAASTSTSKAGAPMVTARAVLAGVAAVVAAL</sequence>
<feature type="chain" id="PRO_5043361935" evidence="1">
    <location>
        <begin position="21"/>
        <end position="209"/>
    </location>
</feature>
<protein>
    <submittedName>
        <fullName evidence="2">Uncharacterized protein</fullName>
    </submittedName>
</protein>
<gene>
    <name evidence="2" type="ORF">QBC34DRAFT_404170</name>
</gene>
<accession>A0AAV9GR03</accession>
<proteinExistence type="predicted"/>
<evidence type="ECO:0000256" key="1">
    <source>
        <dbReference type="SAM" id="SignalP"/>
    </source>
</evidence>
<keyword evidence="3" id="KW-1185">Reference proteome</keyword>
<reference evidence="2" key="2">
    <citation type="submission" date="2023-05" db="EMBL/GenBank/DDBJ databases">
        <authorList>
            <consortium name="Lawrence Berkeley National Laboratory"/>
            <person name="Steindorff A."/>
            <person name="Hensen N."/>
            <person name="Bonometti L."/>
            <person name="Westerberg I."/>
            <person name="Brannstrom I.O."/>
            <person name="Guillou S."/>
            <person name="Cros-Aarteil S."/>
            <person name="Calhoun S."/>
            <person name="Haridas S."/>
            <person name="Kuo A."/>
            <person name="Mondo S."/>
            <person name="Pangilinan J."/>
            <person name="Riley R."/>
            <person name="Labutti K."/>
            <person name="Andreopoulos B."/>
            <person name="Lipzen A."/>
            <person name="Chen C."/>
            <person name="Yanf M."/>
            <person name="Daum C."/>
            <person name="Ng V."/>
            <person name="Clum A."/>
            <person name="Ohm R."/>
            <person name="Martin F."/>
            <person name="Silar P."/>
            <person name="Natvig D."/>
            <person name="Lalanne C."/>
            <person name="Gautier V."/>
            <person name="Ament-Velasquez S.L."/>
            <person name="Kruys A."/>
            <person name="Hutchinson M.I."/>
            <person name="Powell A.J."/>
            <person name="Barry K."/>
            <person name="Miller A.N."/>
            <person name="Grigoriev I.V."/>
            <person name="Debuchy R."/>
            <person name="Gladieux P."/>
            <person name="Thoren M.H."/>
            <person name="Johannesson H."/>
        </authorList>
    </citation>
    <scope>NUCLEOTIDE SEQUENCE</scope>
    <source>
        <strain evidence="2">PSN243</strain>
    </source>
</reference>
<evidence type="ECO:0000313" key="2">
    <source>
        <dbReference type="EMBL" id="KAK4449902.1"/>
    </source>
</evidence>
<dbReference type="EMBL" id="MU865935">
    <property type="protein sequence ID" value="KAK4449902.1"/>
    <property type="molecule type" value="Genomic_DNA"/>
</dbReference>